<keyword evidence="5" id="KW-1185">Reference proteome</keyword>
<dbReference type="InterPro" id="IPR036116">
    <property type="entry name" value="FN3_sf"/>
</dbReference>
<comment type="caution">
    <text evidence="4">The sequence shown here is derived from an EMBL/GenBank/DDBJ whole genome shotgun (WGS) entry which is preliminary data.</text>
</comment>
<sequence>MRLHILGIVTGFTVLSALRSLTHAVPAPFDVSVKCDSYGVVVEWMAAGLSEQAEFLLELKPDFGKNISVSTKYPRYNISDLLLDTAYNQYFVKVKARDGEHESEFAESQIFSFNYLKEVNITCGLEFPTVNLFPRDGKLFVEFINPLHLYRNTPALRNLRKTETLEYTVTTLQSHKISHESACSIESEKCESSVSFPEEQEKYCIKLLGRIRQTHVWETEPYCHEGTLNPGPPITVYLIPVLVGFAVFLALTLATVFLVKEINKKIKEQHLTKLPLSLKTKLTYIPVNTPENPNVEPAVNISTNSTYNFQESITQSETTTNSDITTDCTEDEDVHKSSGSSELEASSSQERLYGTGAELSSSDLSTGYDRPHTLIEMSPEDKVKNYGS</sequence>
<dbReference type="EMBL" id="VFJC01000027">
    <property type="protein sequence ID" value="KAB5523615.1"/>
    <property type="molecule type" value="Genomic_DNA"/>
</dbReference>
<feature type="chain" id="PRO_5024333909" description="Fibronectin type-III domain-containing protein" evidence="3">
    <location>
        <begin position="25"/>
        <end position="388"/>
    </location>
</feature>
<dbReference type="Gene3D" id="2.60.40.10">
    <property type="entry name" value="Immunoglobulins"/>
    <property type="match status" value="2"/>
</dbReference>
<keyword evidence="2" id="KW-0812">Transmembrane</keyword>
<dbReference type="PANTHER" id="PTHR20859:SF87">
    <property type="entry name" value="CYTOKINE RECEPTOR FAMILY MEMBER B13-RELATED"/>
    <property type="match status" value="1"/>
</dbReference>
<gene>
    <name evidence="4" type="ORF">PHYPO_G00154630</name>
</gene>
<evidence type="ECO:0000256" key="2">
    <source>
        <dbReference type="SAM" id="Phobius"/>
    </source>
</evidence>
<keyword evidence="3" id="KW-0732">Signal</keyword>
<dbReference type="InterPro" id="IPR013783">
    <property type="entry name" value="Ig-like_fold"/>
</dbReference>
<feature type="compositionally biased region" description="Low complexity" evidence="1">
    <location>
        <begin position="314"/>
        <end position="327"/>
    </location>
</feature>
<dbReference type="SUPFAM" id="SSF49265">
    <property type="entry name" value="Fibronectin type III"/>
    <property type="match status" value="1"/>
</dbReference>
<evidence type="ECO:0000313" key="5">
    <source>
        <dbReference type="Proteomes" id="UP000327468"/>
    </source>
</evidence>
<evidence type="ECO:0008006" key="6">
    <source>
        <dbReference type="Google" id="ProtNLM"/>
    </source>
</evidence>
<dbReference type="GO" id="GO:0004896">
    <property type="term" value="F:cytokine receptor activity"/>
    <property type="evidence" value="ECO:0007669"/>
    <property type="project" value="TreeGrafter"/>
</dbReference>
<dbReference type="PANTHER" id="PTHR20859">
    <property type="entry name" value="INTERFERON/INTERLEUKIN RECEPTOR"/>
    <property type="match status" value="1"/>
</dbReference>
<name>A0A5N5K2A7_PANHP</name>
<organism evidence="4 5">
    <name type="scientific">Pangasianodon hypophthalmus</name>
    <name type="common">Striped catfish</name>
    <name type="synonym">Helicophagus hypophthalmus</name>
    <dbReference type="NCBI Taxonomy" id="310915"/>
    <lineage>
        <taxon>Eukaryota</taxon>
        <taxon>Metazoa</taxon>
        <taxon>Chordata</taxon>
        <taxon>Craniata</taxon>
        <taxon>Vertebrata</taxon>
        <taxon>Euteleostomi</taxon>
        <taxon>Actinopterygii</taxon>
        <taxon>Neopterygii</taxon>
        <taxon>Teleostei</taxon>
        <taxon>Ostariophysi</taxon>
        <taxon>Siluriformes</taxon>
        <taxon>Pangasiidae</taxon>
        <taxon>Pangasianodon</taxon>
    </lineage>
</organism>
<evidence type="ECO:0000256" key="3">
    <source>
        <dbReference type="SAM" id="SignalP"/>
    </source>
</evidence>
<reference evidence="4 5" key="1">
    <citation type="submission" date="2019-06" db="EMBL/GenBank/DDBJ databases">
        <title>A chromosome-scale genome assembly of the striped catfish, Pangasianodon hypophthalmus.</title>
        <authorList>
            <person name="Wen M."/>
            <person name="Zahm M."/>
            <person name="Roques C."/>
            <person name="Cabau C."/>
            <person name="Klopp C."/>
            <person name="Donnadieu C."/>
            <person name="Jouanno E."/>
            <person name="Avarre J.-C."/>
            <person name="Campet M."/>
            <person name="Ha T.T.T."/>
            <person name="Dugue R."/>
            <person name="Lampietro C."/>
            <person name="Louis A."/>
            <person name="Herpin A."/>
            <person name="Echchiki A."/>
            <person name="Berthelot C."/>
            <person name="Parey E."/>
            <person name="Roest-Crollius H."/>
            <person name="Braasch I."/>
            <person name="Postlethwait J."/>
            <person name="Bobe J."/>
            <person name="Montfort J."/>
            <person name="Bouchez O."/>
            <person name="Begum T."/>
            <person name="Schartl M."/>
            <person name="Guiguen Y."/>
        </authorList>
    </citation>
    <scope>NUCLEOTIDE SEQUENCE [LARGE SCALE GENOMIC DNA]</scope>
    <source>
        <strain evidence="4 5">Indonesia</strain>
        <tissue evidence="4">Blood</tissue>
    </source>
</reference>
<feature type="region of interest" description="Disordered" evidence="1">
    <location>
        <begin position="313"/>
        <end position="388"/>
    </location>
</feature>
<proteinExistence type="predicted"/>
<dbReference type="AlphaFoldDB" id="A0A5N5K2A7"/>
<feature type="transmembrane region" description="Helical" evidence="2">
    <location>
        <begin position="237"/>
        <end position="259"/>
    </location>
</feature>
<feature type="signal peptide" evidence="3">
    <location>
        <begin position="1"/>
        <end position="24"/>
    </location>
</feature>
<feature type="compositionally biased region" description="Low complexity" evidence="1">
    <location>
        <begin position="337"/>
        <end position="350"/>
    </location>
</feature>
<dbReference type="Proteomes" id="UP000327468">
    <property type="component" value="Chromosome 26"/>
</dbReference>
<keyword evidence="2" id="KW-0472">Membrane</keyword>
<keyword evidence="2" id="KW-1133">Transmembrane helix</keyword>
<evidence type="ECO:0000256" key="1">
    <source>
        <dbReference type="SAM" id="MobiDB-lite"/>
    </source>
</evidence>
<accession>A0A5N5K2A7</accession>
<dbReference type="InterPro" id="IPR050650">
    <property type="entry name" value="Type-II_Cytokine-TF_Rcpt"/>
</dbReference>
<protein>
    <recommendedName>
        <fullName evidence="6">Fibronectin type-III domain-containing protein</fullName>
    </recommendedName>
</protein>
<feature type="compositionally biased region" description="Basic and acidic residues" evidence="1">
    <location>
        <begin position="369"/>
        <end position="388"/>
    </location>
</feature>
<evidence type="ECO:0000313" key="4">
    <source>
        <dbReference type="EMBL" id="KAB5523615.1"/>
    </source>
</evidence>
<dbReference type="GO" id="GO:0005886">
    <property type="term" value="C:plasma membrane"/>
    <property type="evidence" value="ECO:0007669"/>
    <property type="project" value="TreeGrafter"/>
</dbReference>